<proteinExistence type="predicted"/>
<gene>
    <name evidence="7" type="primary">sigW_2</name>
    <name evidence="7" type="ORF">MACH08_10410</name>
</gene>
<dbReference type="InterPro" id="IPR036286">
    <property type="entry name" value="LexA/Signal_pep-like_sf"/>
</dbReference>
<sequence length="189" mass="20789">MWRRMKKLTSGLITTVLSILLIVTAFTVIFHQATDGEPNVFGYQLKTVLSGSMEPEFQTGSIIAIQAKENITEFQKGDIITFHNSDGMVITHRVDEVKDNGAQYVTKGDNNNRADSELVLAESIVGQYTGFTIPYAGYVTQFANSKEGALFLLILPGVILVGYSIINIGRALRQLEASSKQEPEVSNNQ</sequence>
<dbReference type="Proteomes" id="UP001275436">
    <property type="component" value="Unassembled WGS sequence"/>
</dbReference>
<dbReference type="NCBIfam" id="NF046067">
    <property type="entry name" value="SigPepSipWBacil"/>
    <property type="match status" value="1"/>
</dbReference>
<accession>A0ABQ5TGL7</accession>
<comment type="caution">
    <text evidence="7">The sequence shown here is derived from an EMBL/GenBank/DDBJ whole genome shotgun (WGS) entry which is preliminary data.</text>
</comment>
<comment type="subcellular location">
    <subcellularLocation>
        <location evidence="1">Membrane</location>
    </subcellularLocation>
</comment>
<keyword evidence="4 6" id="KW-0472">Membrane</keyword>
<protein>
    <recommendedName>
        <fullName evidence="5">Signal peptidase I</fullName>
        <ecNumber evidence="5">3.4.21.89</ecNumber>
    </recommendedName>
</protein>
<dbReference type="PANTHER" id="PTHR10806">
    <property type="entry name" value="SIGNAL PEPTIDASE COMPLEX CATALYTIC SUBUNIT SEC11"/>
    <property type="match status" value="1"/>
</dbReference>
<evidence type="ECO:0000256" key="4">
    <source>
        <dbReference type="ARBA" id="ARBA00023136"/>
    </source>
</evidence>
<keyword evidence="8" id="KW-1185">Reference proteome</keyword>
<dbReference type="InterPro" id="IPR001733">
    <property type="entry name" value="Peptidase_S26B"/>
</dbReference>
<organism evidence="7 8">
    <name type="scientific">Oceanobacillus kimchii</name>
    <dbReference type="NCBI Taxonomy" id="746691"/>
    <lineage>
        <taxon>Bacteria</taxon>
        <taxon>Bacillati</taxon>
        <taxon>Bacillota</taxon>
        <taxon>Bacilli</taxon>
        <taxon>Bacillales</taxon>
        <taxon>Bacillaceae</taxon>
        <taxon>Oceanobacillus</taxon>
    </lineage>
</organism>
<keyword evidence="2 6" id="KW-0812">Transmembrane</keyword>
<dbReference type="PRINTS" id="PR00728">
    <property type="entry name" value="SIGNALPTASE"/>
</dbReference>
<evidence type="ECO:0000313" key="8">
    <source>
        <dbReference type="Proteomes" id="UP001275436"/>
    </source>
</evidence>
<keyword evidence="3 6" id="KW-1133">Transmembrane helix</keyword>
<reference evidence="7 8" key="1">
    <citation type="submission" date="2023-02" db="EMBL/GenBank/DDBJ databases">
        <title>Oceanobacillus kimchii IFOP_LL358 isolated form Alexandrium catenella lab strain.</title>
        <authorList>
            <person name="Gajardo G."/>
            <person name="Ueki S."/>
            <person name="Maruyama F."/>
        </authorList>
    </citation>
    <scope>NUCLEOTIDE SEQUENCE [LARGE SCALE GENOMIC DNA]</scope>
    <source>
        <strain evidence="7 8">IFOP_LL358</strain>
    </source>
</reference>
<dbReference type="CDD" id="cd06462">
    <property type="entry name" value="Peptidase_S24_S26"/>
    <property type="match status" value="1"/>
</dbReference>
<dbReference type="SUPFAM" id="SSF51306">
    <property type="entry name" value="LexA/Signal peptidase"/>
    <property type="match status" value="1"/>
</dbReference>
<name>A0ABQ5TGL7_9BACI</name>
<evidence type="ECO:0000256" key="5">
    <source>
        <dbReference type="NCBIfam" id="TIGR02228"/>
    </source>
</evidence>
<dbReference type="EC" id="3.4.21.89" evidence="5"/>
<dbReference type="PANTHER" id="PTHR10806:SF6">
    <property type="entry name" value="SIGNAL PEPTIDASE COMPLEX CATALYTIC SUBUNIT SEC11"/>
    <property type="match status" value="1"/>
</dbReference>
<evidence type="ECO:0000256" key="6">
    <source>
        <dbReference type="SAM" id="Phobius"/>
    </source>
</evidence>
<evidence type="ECO:0000256" key="1">
    <source>
        <dbReference type="ARBA" id="ARBA00004370"/>
    </source>
</evidence>
<evidence type="ECO:0000256" key="2">
    <source>
        <dbReference type="ARBA" id="ARBA00022692"/>
    </source>
</evidence>
<dbReference type="NCBIfam" id="TIGR02228">
    <property type="entry name" value="sigpep_I_arch"/>
    <property type="match status" value="1"/>
</dbReference>
<evidence type="ECO:0000313" key="7">
    <source>
        <dbReference type="EMBL" id="GLO65257.1"/>
    </source>
</evidence>
<dbReference type="EMBL" id="BSKO01000001">
    <property type="protein sequence ID" value="GLO65257.1"/>
    <property type="molecule type" value="Genomic_DNA"/>
</dbReference>
<feature type="transmembrane region" description="Helical" evidence="6">
    <location>
        <begin position="148"/>
        <end position="166"/>
    </location>
</feature>
<evidence type="ECO:0000256" key="3">
    <source>
        <dbReference type="ARBA" id="ARBA00022989"/>
    </source>
</evidence>